<protein>
    <submittedName>
        <fullName evidence="2">Ribonuclease H</fullName>
    </submittedName>
</protein>
<dbReference type="InterPro" id="IPR053151">
    <property type="entry name" value="RNase_H-like"/>
</dbReference>
<dbReference type="InterPro" id="IPR002156">
    <property type="entry name" value="RNaseH_domain"/>
</dbReference>
<dbReference type="Proteomes" id="UP000236291">
    <property type="component" value="Unassembled WGS sequence"/>
</dbReference>
<name>A0A2K3P7Z8_TRIPR</name>
<sequence>MAELWGMLTILQLVWDKGFRLVNLESDSMLAVSLVVKGCPPTHPCNSIVALINRLKMGDWQVSVNHIYSQANQVANWLAGFAIKLPTGIHYLSSPPPGCVNLLWQDVAGIHFSRRVLM</sequence>
<evidence type="ECO:0000313" key="2">
    <source>
        <dbReference type="EMBL" id="PNY11412.1"/>
    </source>
</evidence>
<reference evidence="2 3" key="2">
    <citation type="journal article" date="2017" name="Front. Plant Sci.">
        <title>Gene Classification and Mining of Molecular Markers Useful in Red Clover (Trifolium pratense) Breeding.</title>
        <authorList>
            <person name="Istvanek J."/>
            <person name="Dluhosova J."/>
            <person name="Dluhos P."/>
            <person name="Patkova L."/>
            <person name="Nedelnik J."/>
            <person name="Repkova J."/>
        </authorList>
    </citation>
    <scope>NUCLEOTIDE SEQUENCE [LARGE SCALE GENOMIC DNA]</scope>
    <source>
        <strain evidence="3">cv. Tatra</strain>
        <tissue evidence="2">Young leaves</tissue>
    </source>
</reference>
<dbReference type="PANTHER" id="PTHR47723:SF19">
    <property type="entry name" value="POLYNUCLEOTIDYL TRANSFERASE, RIBONUCLEASE H-LIKE SUPERFAMILY PROTEIN"/>
    <property type="match status" value="1"/>
</dbReference>
<evidence type="ECO:0000259" key="1">
    <source>
        <dbReference type="Pfam" id="PF13456"/>
    </source>
</evidence>
<reference evidence="2 3" key="1">
    <citation type="journal article" date="2014" name="Am. J. Bot.">
        <title>Genome assembly and annotation for red clover (Trifolium pratense; Fabaceae).</title>
        <authorList>
            <person name="Istvanek J."/>
            <person name="Jaros M."/>
            <person name="Krenek A."/>
            <person name="Repkova J."/>
        </authorList>
    </citation>
    <scope>NUCLEOTIDE SEQUENCE [LARGE SCALE GENOMIC DNA]</scope>
    <source>
        <strain evidence="3">cv. Tatra</strain>
        <tissue evidence="2">Young leaves</tissue>
    </source>
</reference>
<dbReference type="GO" id="GO:0004523">
    <property type="term" value="F:RNA-DNA hybrid ribonuclease activity"/>
    <property type="evidence" value="ECO:0007669"/>
    <property type="project" value="InterPro"/>
</dbReference>
<proteinExistence type="predicted"/>
<feature type="domain" description="RNase H type-1" evidence="1">
    <location>
        <begin position="1"/>
        <end position="81"/>
    </location>
</feature>
<dbReference type="Pfam" id="PF13456">
    <property type="entry name" value="RVT_3"/>
    <property type="match status" value="1"/>
</dbReference>
<dbReference type="GO" id="GO:0003676">
    <property type="term" value="F:nucleic acid binding"/>
    <property type="evidence" value="ECO:0007669"/>
    <property type="project" value="InterPro"/>
</dbReference>
<organism evidence="2 3">
    <name type="scientific">Trifolium pratense</name>
    <name type="common">Red clover</name>
    <dbReference type="NCBI Taxonomy" id="57577"/>
    <lineage>
        <taxon>Eukaryota</taxon>
        <taxon>Viridiplantae</taxon>
        <taxon>Streptophyta</taxon>
        <taxon>Embryophyta</taxon>
        <taxon>Tracheophyta</taxon>
        <taxon>Spermatophyta</taxon>
        <taxon>Magnoliopsida</taxon>
        <taxon>eudicotyledons</taxon>
        <taxon>Gunneridae</taxon>
        <taxon>Pentapetalae</taxon>
        <taxon>rosids</taxon>
        <taxon>fabids</taxon>
        <taxon>Fabales</taxon>
        <taxon>Fabaceae</taxon>
        <taxon>Papilionoideae</taxon>
        <taxon>50 kb inversion clade</taxon>
        <taxon>NPAAA clade</taxon>
        <taxon>Hologalegina</taxon>
        <taxon>IRL clade</taxon>
        <taxon>Trifolieae</taxon>
        <taxon>Trifolium</taxon>
    </lineage>
</organism>
<dbReference type="PANTHER" id="PTHR47723">
    <property type="entry name" value="OS05G0353850 PROTEIN"/>
    <property type="match status" value="1"/>
</dbReference>
<evidence type="ECO:0000313" key="3">
    <source>
        <dbReference type="Proteomes" id="UP000236291"/>
    </source>
</evidence>
<dbReference type="EMBL" id="ASHM01004518">
    <property type="protein sequence ID" value="PNY11412.1"/>
    <property type="molecule type" value="Genomic_DNA"/>
</dbReference>
<dbReference type="Gene3D" id="3.30.420.10">
    <property type="entry name" value="Ribonuclease H-like superfamily/Ribonuclease H"/>
    <property type="match status" value="1"/>
</dbReference>
<dbReference type="InterPro" id="IPR044730">
    <property type="entry name" value="RNase_H-like_dom_plant"/>
</dbReference>
<comment type="caution">
    <text evidence="2">The sequence shown here is derived from an EMBL/GenBank/DDBJ whole genome shotgun (WGS) entry which is preliminary data.</text>
</comment>
<dbReference type="AlphaFoldDB" id="A0A2K3P7Z8"/>
<dbReference type="InterPro" id="IPR012337">
    <property type="entry name" value="RNaseH-like_sf"/>
</dbReference>
<dbReference type="InterPro" id="IPR036397">
    <property type="entry name" value="RNaseH_sf"/>
</dbReference>
<dbReference type="CDD" id="cd06222">
    <property type="entry name" value="RNase_H_like"/>
    <property type="match status" value="1"/>
</dbReference>
<dbReference type="SUPFAM" id="SSF53098">
    <property type="entry name" value="Ribonuclease H-like"/>
    <property type="match status" value="1"/>
</dbReference>
<accession>A0A2K3P7Z8</accession>
<gene>
    <name evidence="2" type="ORF">L195_g008018</name>
</gene>